<evidence type="ECO:0000313" key="2">
    <source>
        <dbReference type="Proteomes" id="UP000789702"/>
    </source>
</evidence>
<keyword evidence="2" id="KW-1185">Reference proteome</keyword>
<reference evidence="1" key="1">
    <citation type="submission" date="2021-06" db="EMBL/GenBank/DDBJ databases">
        <authorList>
            <person name="Kallberg Y."/>
            <person name="Tangrot J."/>
            <person name="Rosling A."/>
        </authorList>
    </citation>
    <scope>NUCLEOTIDE SEQUENCE</scope>
    <source>
        <strain evidence="1">IL203A</strain>
    </source>
</reference>
<evidence type="ECO:0000313" key="1">
    <source>
        <dbReference type="EMBL" id="CAG8493666.1"/>
    </source>
</evidence>
<comment type="caution">
    <text evidence="1">The sequence shown here is derived from an EMBL/GenBank/DDBJ whole genome shotgun (WGS) entry which is preliminary data.</text>
</comment>
<gene>
    <name evidence="1" type="ORF">DHETER_LOCUS2674</name>
</gene>
<proteinExistence type="predicted"/>
<protein>
    <submittedName>
        <fullName evidence="1">4829_t:CDS:1</fullName>
    </submittedName>
</protein>
<accession>A0ACA9KU71</accession>
<dbReference type="EMBL" id="CAJVPU010002034">
    <property type="protein sequence ID" value="CAG8493666.1"/>
    <property type="molecule type" value="Genomic_DNA"/>
</dbReference>
<organism evidence="1 2">
    <name type="scientific">Dentiscutata heterogama</name>
    <dbReference type="NCBI Taxonomy" id="1316150"/>
    <lineage>
        <taxon>Eukaryota</taxon>
        <taxon>Fungi</taxon>
        <taxon>Fungi incertae sedis</taxon>
        <taxon>Mucoromycota</taxon>
        <taxon>Glomeromycotina</taxon>
        <taxon>Glomeromycetes</taxon>
        <taxon>Diversisporales</taxon>
        <taxon>Gigasporaceae</taxon>
        <taxon>Dentiscutata</taxon>
    </lineage>
</organism>
<dbReference type="Proteomes" id="UP000789702">
    <property type="component" value="Unassembled WGS sequence"/>
</dbReference>
<sequence>MAQLMRSILLIIALSFLVLSVYSFSDTESTDLKDAELNDLSPSPQADDVLSYLSADSAEAHNAPENTVTAEEFKPHLENLVETSDHLFNLGRPKYRKFKVIMLPISKGFHYVYKVTVFPKAEWEKPRVYDVYVTPLHNEKCFKIVSIPRHAPSHWKEATICIPYHFR</sequence>
<name>A0ACA9KU71_9GLOM</name>